<evidence type="ECO:0000313" key="3">
    <source>
        <dbReference type="Proteomes" id="UP001153555"/>
    </source>
</evidence>
<keyword evidence="3" id="KW-1185">Reference proteome</keyword>
<proteinExistence type="predicted"/>
<dbReference type="AlphaFoldDB" id="A0A9N7RFY5"/>
<organism evidence="2 3">
    <name type="scientific">Striga hermonthica</name>
    <name type="common">Purple witchweed</name>
    <name type="synonym">Buchnera hermonthica</name>
    <dbReference type="NCBI Taxonomy" id="68872"/>
    <lineage>
        <taxon>Eukaryota</taxon>
        <taxon>Viridiplantae</taxon>
        <taxon>Streptophyta</taxon>
        <taxon>Embryophyta</taxon>
        <taxon>Tracheophyta</taxon>
        <taxon>Spermatophyta</taxon>
        <taxon>Magnoliopsida</taxon>
        <taxon>eudicotyledons</taxon>
        <taxon>Gunneridae</taxon>
        <taxon>Pentapetalae</taxon>
        <taxon>asterids</taxon>
        <taxon>lamiids</taxon>
        <taxon>Lamiales</taxon>
        <taxon>Orobanchaceae</taxon>
        <taxon>Buchnereae</taxon>
        <taxon>Striga</taxon>
    </lineage>
</organism>
<reference evidence="2" key="1">
    <citation type="submission" date="2019-12" db="EMBL/GenBank/DDBJ databases">
        <authorList>
            <person name="Scholes J."/>
        </authorList>
    </citation>
    <scope>NUCLEOTIDE SEQUENCE</scope>
</reference>
<comment type="caution">
    <text evidence="2">The sequence shown here is derived from an EMBL/GenBank/DDBJ whole genome shotgun (WGS) entry which is preliminary data.</text>
</comment>
<accession>A0A9N7RFY5</accession>
<dbReference type="OrthoDB" id="1752268at2759"/>
<gene>
    <name evidence="2" type="ORF">SHERM_24553</name>
</gene>
<sequence>LIRAGHLKEFVYHDRAKGKGNRRCWEDSEERSDRDDEGDDRDGRDGRGKNLRRDRDKRRHGGEAPMKRGTFYMISEGQTDVDSNKARKEHARAVKRKREEVGITTRMLVISFKVEDAEGVVLPHNDALVITVEVADFDVKRELIDTESSVD</sequence>
<feature type="compositionally biased region" description="Basic and acidic residues" evidence="1">
    <location>
        <begin position="41"/>
        <end position="54"/>
    </location>
</feature>
<feature type="non-terminal residue" evidence="2">
    <location>
        <position position="151"/>
    </location>
</feature>
<dbReference type="Proteomes" id="UP001153555">
    <property type="component" value="Unassembled WGS sequence"/>
</dbReference>
<protein>
    <submittedName>
        <fullName evidence="2">Uncharacterized protein</fullName>
    </submittedName>
</protein>
<dbReference type="EMBL" id="CACSLK010027759">
    <property type="protein sequence ID" value="CAA0828933.1"/>
    <property type="molecule type" value="Genomic_DNA"/>
</dbReference>
<evidence type="ECO:0000313" key="2">
    <source>
        <dbReference type="EMBL" id="CAA0828933.1"/>
    </source>
</evidence>
<name>A0A9N7RFY5_STRHE</name>
<feature type="non-terminal residue" evidence="2">
    <location>
        <position position="1"/>
    </location>
</feature>
<evidence type="ECO:0000256" key="1">
    <source>
        <dbReference type="SAM" id="MobiDB-lite"/>
    </source>
</evidence>
<feature type="region of interest" description="Disordered" evidence="1">
    <location>
        <begin position="17"/>
        <end position="68"/>
    </location>
</feature>
<feature type="compositionally biased region" description="Basic and acidic residues" evidence="1">
    <location>
        <begin position="17"/>
        <end position="34"/>
    </location>
</feature>